<dbReference type="EMBL" id="KN641632">
    <property type="protein sequence ID" value="KHN45834.1"/>
    <property type="molecule type" value="Genomic_DNA"/>
</dbReference>
<dbReference type="CDD" id="cd00303">
    <property type="entry name" value="retropepsin_like"/>
    <property type="match status" value="1"/>
</dbReference>
<reference evidence="1" key="1">
    <citation type="submission" date="2014-07" db="EMBL/GenBank/DDBJ databases">
        <title>Identification of a novel salt tolerance gene in wild soybean by whole-genome sequencing.</title>
        <authorList>
            <person name="Lam H.-M."/>
            <person name="Qi X."/>
            <person name="Li M.-W."/>
            <person name="Liu X."/>
            <person name="Xie M."/>
            <person name="Ni M."/>
            <person name="Xu X."/>
        </authorList>
    </citation>
    <scope>NUCLEOTIDE SEQUENCE [LARGE SCALE GENOMIC DNA]</scope>
    <source>
        <tissue evidence="1">Root</tissue>
    </source>
</reference>
<proteinExistence type="predicted"/>
<feature type="non-terminal residue" evidence="1">
    <location>
        <position position="1"/>
    </location>
</feature>
<name>A0A0B2SMW7_GLYSO</name>
<dbReference type="Gene3D" id="2.40.70.10">
    <property type="entry name" value="Acid Proteases"/>
    <property type="match status" value="1"/>
</dbReference>
<organism evidence="1">
    <name type="scientific">Glycine soja</name>
    <name type="common">Wild soybean</name>
    <dbReference type="NCBI Taxonomy" id="3848"/>
    <lineage>
        <taxon>Eukaryota</taxon>
        <taxon>Viridiplantae</taxon>
        <taxon>Streptophyta</taxon>
        <taxon>Embryophyta</taxon>
        <taxon>Tracheophyta</taxon>
        <taxon>Spermatophyta</taxon>
        <taxon>Magnoliopsida</taxon>
        <taxon>eudicotyledons</taxon>
        <taxon>Gunneridae</taxon>
        <taxon>Pentapetalae</taxon>
        <taxon>rosids</taxon>
        <taxon>fabids</taxon>
        <taxon>Fabales</taxon>
        <taxon>Fabaceae</taxon>
        <taxon>Papilionoideae</taxon>
        <taxon>50 kb inversion clade</taxon>
        <taxon>NPAAA clade</taxon>
        <taxon>indigoferoid/millettioid clade</taxon>
        <taxon>Phaseoleae</taxon>
        <taxon>Glycine</taxon>
        <taxon>Glycine subgen. Soja</taxon>
    </lineage>
</organism>
<dbReference type="PANTHER" id="PTHR33067">
    <property type="entry name" value="RNA-DIRECTED DNA POLYMERASE-RELATED"/>
    <property type="match status" value="1"/>
</dbReference>
<feature type="non-terminal residue" evidence="1">
    <location>
        <position position="155"/>
    </location>
</feature>
<dbReference type="PANTHER" id="PTHR33067:SF31">
    <property type="entry name" value="RNA-DIRECTED DNA POLYMERASE"/>
    <property type="match status" value="1"/>
</dbReference>
<gene>
    <name evidence="1" type="ORF">glysoja_045229</name>
</gene>
<accession>A0A0B2SMW7</accession>
<dbReference type="Proteomes" id="UP000053555">
    <property type="component" value="Unassembled WGS sequence"/>
</dbReference>
<dbReference type="InterPro" id="IPR021109">
    <property type="entry name" value="Peptidase_aspartic_dom_sf"/>
</dbReference>
<evidence type="ECO:0000313" key="1">
    <source>
        <dbReference type="EMBL" id="KHN45834.1"/>
    </source>
</evidence>
<evidence type="ECO:0008006" key="2">
    <source>
        <dbReference type="Google" id="ProtNLM"/>
    </source>
</evidence>
<dbReference type="AlphaFoldDB" id="A0A0B2SMW7"/>
<protein>
    <recommendedName>
        <fullName evidence="2">Aspartic peptidase DDI1-type domain-containing protein</fullName>
    </recommendedName>
</protein>
<sequence length="155" mass="17512">IFKKLEITIPFGEALQQMPLYSKFLKDLLTKKRKYIHSDTIIVEGNCSAVIQRILPPKHKDPRSVTIPCSIGAVSVSKALMDLGASINLMPLSMCRRLGELEIMPTKMTLQLADRSVTRPYGVIEDVLVRVKHFTFPTDFVVMDIEEDTEIPLIL</sequence>